<dbReference type="Pfam" id="PF00589">
    <property type="entry name" value="Phage_integrase"/>
    <property type="match status" value="1"/>
</dbReference>
<dbReference type="SUPFAM" id="SSF56349">
    <property type="entry name" value="DNA breaking-rejoining enzymes"/>
    <property type="match status" value="1"/>
</dbReference>
<keyword evidence="3" id="KW-0238">DNA-binding</keyword>
<evidence type="ECO:0000259" key="5">
    <source>
        <dbReference type="Pfam" id="PF00589"/>
    </source>
</evidence>
<dbReference type="Proteomes" id="UP001297600">
    <property type="component" value="Unassembled WGS sequence"/>
</dbReference>
<organism evidence="6 7">
    <name type="scientific">Mesosutterella porci</name>
    <dbReference type="NCBI Taxonomy" id="2915351"/>
    <lineage>
        <taxon>Bacteria</taxon>
        <taxon>Pseudomonadati</taxon>
        <taxon>Pseudomonadota</taxon>
        <taxon>Betaproteobacteria</taxon>
        <taxon>Burkholderiales</taxon>
        <taxon>Sutterellaceae</taxon>
        <taxon>Mesosutterella</taxon>
    </lineage>
</organism>
<dbReference type="InterPro" id="IPR011010">
    <property type="entry name" value="DNA_brk_join_enz"/>
</dbReference>
<accession>A0ABS9MTG6</accession>
<dbReference type="InterPro" id="IPR002104">
    <property type="entry name" value="Integrase_catalytic"/>
</dbReference>
<dbReference type="Gene3D" id="1.10.150.130">
    <property type="match status" value="1"/>
</dbReference>
<dbReference type="PANTHER" id="PTHR30629">
    <property type="entry name" value="PROPHAGE INTEGRASE"/>
    <property type="match status" value="1"/>
</dbReference>
<evidence type="ECO:0000256" key="4">
    <source>
        <dbReference type="ARBA" id="ARBA00023172"/>
    </source>
</evidence>
<evidence type="ECO:0000256" key="1">
    <source>
        <dbReference type="ARBA" id="ARBA00008857"/>
    </source>
</evidence>
<keyword evidence="7" id="KW-1185">Reference proteome</keyword>
<dbReference type="PANTHER" id="PTHR30629:SF6">
    <property type="entry name" value="PROPHAGE INTEGRASE INTA-RELATED"/>
    <property type="match status" value="1"/>
</dbReference>
<keyword evidence="4" id="KW-0233">DNA recombination</keyword>
<feature type="domain" description="Tyr recombinase" evidence="5">
    <location>
        <begin position="85"/>
        <end position="264"/>
    </location>
</feature>
<dbReference type="InterPro" id="IPR050808">
    <property type="entry name" value="Phage_Integrase"/>
</dbReference>
<evidence type="ECO:0000313" key="7">
    <source>
        <dbReference type="Proteomes" id="UP001297600"/>
    </source>
</evidence>
<proteinExistence type="inferred from homology"/>
<evidence type="ECO:0000256" key="2">
    <source>
        <dbReference type="ARBA" id="ARBA00022908"/>
    </source>
</evidence>
<dbReference type="InterPro" id="IPR010998">
    <property type="entry name" value="Integrase_recombinase_N"/>
</dbReference>
<comment type="caution">
    <text evidence="6">The sequence shown here is derived from an EMBL/GenBank/DDBJ whole genome shotgun (WGS) entry which is preliminary data.</text>
</comment>
<dbReference type="InterPro" id="IPR013762">
    <property type="entry name" value="Integrase-like_cat_sf"/>
</dbReference>
<dbReference type="Gene3D" id="1.10.443.10">
    <property type="entry name" value="Intergrase catalytic core"/>
    <property type="match status" value="1"/>
</dbReference>
<keyword evidence="2" id="KW-0229">DNA integration</keyword>
<protein>
    <submittedName>
        <fullName evidence="6">Tyrosine-type recombinase/integrase</fullName>
    </submittedName>
</protein>
<dbReference type="EMBL" id="JAKNCT010000014">
    <property type="protein sequence ID" value="MCG5031832.1"/>
    <property type="molecule type" value="Genomic_DNA"/>
</dbReference>
<comment type="similarity">
    <text evidence="1">Belongs to the 'phage' integrase family.</text>
</comment>
<evidence type="ECO:0000313" key="6">
    <source>
        <dbReference type="EMBL" id="MCG5031832.1"/>
    </source>
</evidence>
<sequence length="288" mass="32433">MPILGPVSVEEATVSDVARAVKPVWLEHPETARKTLVLLGQFFNWAMAGEEFRKNKANPVNWKLIALINGKARQQGGHRGAVDWQQIPDLFAVLHQRKGTAARALMYAILTNVRIENAIGLRWGAVDFEKGVVRYLASEMKVKSNGDFTACLSAQTVQLLKAQAEENEVFGRNGGGYVFPSGTKKGAHITNAFLEQTMKRICMEQRLVDRQETKRAGAPVYPTPHGTARASFLTWVVDNKKDKAAAELNLHHKLKTKIEDAYDRADYMEDRRRLTQEWADFCFSKIQH</sequence>
<evidence type="ECO:0000256" key="3">
    <source>
        <dbReference type="ARBA" id="ARBA00023125"/>
    </source>
</evidence>
<gene>
    <name evidence="6" type="ORF">MAF45_10330</name>
</gene>
<reference evidence="6 7" key="1">
    <citation type="submission" date="2022-02" db="EMBL/GenBank/DDBJ databases">
        <title>Mesosutterella porci, a novel member of the family Sutterellaceae from pig feces.</title>
        <authorList>
            <person name="Wylensek D."/>
            <person name="Clavel T."/>
        </authorList>
    </citation>
    <scope>NUCLEOTIDE SEQUENCE [LARGE SCALE GENOMIC DNA]</scope>
    <source>
        <strain evidence="7">oilRF-744-wt-GAM-9</strain>
    </source>
</reference>
<name>A0ABS9MTG6_9BURK</name>